<dbReference type="GO" id="GO:0008270">
    <property type="term" value="F:zinc ion binding"/>
    <property type="evidence" value="ECO:0007669"/>
    <property type="project" value="UniProtKB-UniRule"/>
</dbReference>
<evidence type="ECO:0000256" key="11">
    <source>
        <dbReference type="ARBA" id="ARBA00068630"/>
    </source>
</evidence>
<comment type="function">
    <text evidence="8">Required for box C/D snoRNAs accumulation involved in snoRNA processing, snoRNA transport to the nucleolus and ribosome biogenesis.</text>
</comment>
<dbReference type="Gene3D" id="3.30.60.190">
    <property type="match status" value="1"/>
</dbReference>
<comment type="subunit">
    <text evidence="10">Interacts with FBL, SNU13, NOP58, NUFIP1, RUVBL1, RUVBL2 and TAF9. Interacts (via HIT-type zinc finger) with the RUVBL1/RUVBL2 complex in the presence of ADP.</text>
</comment>
<dbReference type="CDD" id="cd23023">
    <property type="entry name" value="zf-HIT_BCD1"/>
    <property type="match status" value="1"/>
</dbReference>
<feature type="domain" description="HIT-type" evidence="15">
    <location>
        <begin position="12"/>
        <end position="46"/>
    </location>
</feature>
<keyword evidence="1" id="KW-1017">Isopeptide bond</keyword>
<dbReference type="InterPro" id="IPR051639">
    <property type="entry name" value="BCD1"/>
</dbReference>
<dbReference type="GO" id="GO:0000492">
    <property type="term" value="P:box C/D snoRNP assembly"/>
    <property type="evidence" value="ECO:0007669"/>
    <property type="project" value="TreeGrafter"/>
</dbReference>
<proteinExistence type="inferred from homology"/>
<evidence type="ECO:0000256" key="14">
    <source>
        <dbReference type="SAM" id="MobiDB-lite"/>
    </source>
</evidence>
<dbReference type="Pfam" id="PF25790">
    <property type="entry name" value="BCD1"/>
    <property type="match status" value="1"/>
</dbReference>
<evidence type="ECO:0000256" key="8">
    <source>
        <dbReference type="ARBA" id="ARBA00049598"/>
    </source>
</evidence>
<dbReference type="PANTHER" id="PTHR13483">
    <property type="entry name" value="BOX C_D SNORNA PROTEIN 1-RELATED"/>
    <property type="match status" value="1"/>
</dbReference>
<sequence>MGVEKISRLGDCEVCGAASAKYTCPKCEVKTCCLDCVNIHKKELDCDGKRNKVKFLQMKKFSNLDLQSDYILLEETTRAVEKFAKHKLVKNPLRFQSFQPYYANYNPKQKRQRNAAWRRGIQLKFLPTHFTKRKNNSLYHDQKKDVIFFCIEWIFPQAENLVHFTRRNADSDKLATLANRFMDEASCPDELKEKLQFYQSAGLNGVSFLLKAENVPGEKFFELDHQETLRSNLTRKVVIEYPTIHVVLKDHKYAYETIEPDDYFESLQKKHGDDSSVTETNMEDENLTAEFQVKSEPSQEDFGDNETSDNPSSSRQADANSRYLFLCGEIDSDGDCDNEELEMENGCDNYQDSR</sequence>
<dbReference type="AlphaFoldDB" id="A0AAI8UUY2"/>
<evidence type="ECO:0000256" key="4">
    <source>
        <dbReference type="ARBA" id="ARBA00022723"/>
    </source>
</evidence>
<feature type="compositionally biased region" description="Polar residues" evidence="14">
    <location>
        <begin position="308"/>
        <end position="318"/>
    </location>
</feature>
<dbReference type="SUPFAM" id="SSF144232">
    <property type="entry name" value="HIT/MYND zinc finger-like"/>
    <property type="match status" value="1"/>
</dbReference>
<evidence type="ECO:0000256" key="2">
    <source>
        <dbReference type="ARBA" id="ARBA00022517"/>
    </source>
</evidence>
<dbReference type="PANTHER" id="PTHR13483:SF3">
    <property type="entry name" value="BOX C_D SNORNA PROTEIN 1"/>
    <property type="match status" value="1"/>
</dbReference>
<dbReference type="GO" id="GO:0000463">
    <property type="term" value="P:maturation of LSU-rRNA from tricistronic rRNA transcript (SSU-rRNA, 5.8S rRNA, LSU-rRNA)"/>
    <property type="evidence" value="ECO:0007669"/>
    <property type="project" value="TreeGrafter"/>
</dbReference>
<evidence type="ECO:0000256" key="9">
    <source>
        <dbReference type="ARBA" id="ARBA00049654"/>
    </source>
</evidence>
<accession>A0AAI8UUY2</accession>
<dbReference type="GO" id="GO:0070761">
    <property type="term" value="C:pre-snoRNP complex"/>
    <property type="evidence" value="ECO:0007669"/>
    <property type="project" value="TreeGrafter"/>
</dbReference>
<keyword evidence="17" id="KW-1185">Reference proteome</keyword>
<dbReference type="GO" id="GO:0048254">
    <property type="term" value="P:snoRNA localization"/>
    <property type="evidence" value="ECO:0007669"/>
    <property type="project" value="TreeGrafter"/>
</dbReference>
<keyword evidence="4" id="KW-0479">Metal-binding</keyword>
<feature type="region of interest" description="Disordered" evidence="14">
    <location>
        <begin position="288"/>
        <end position="318"/>
    </location>
</feature>
<dbReference type="FunFam" id="3.30.60.190:FF:000001">
    <property type="entry name" value="box C/D snoRNA protein 1"/>
    <property type="match status" value="1"/>
</dbReference>
<gene>
    <name evidence="16" type="ORF">BEMITA_LOCUS166</name>
</gene>
<dbReference type="InterPro" id="IPR007529">
    <property type="entry name" value="Znf_HIT"/>
</dbReference>
<evidence type="ECO:0000313" key="17">
    <source>
        <dbReference type="Proteomes" id="UP001152759"/>
    </source>
</evidence>
<comment type="caution">
    <text evidence="16">The sequence shown here is derived from an EMBL/GenBank/DDBJ whole genome shotgun (WGS) entry which is preliminary data.</text>
</comment>
<feature type="compositionally biased region" description="Acidic residues" evidence="14">
    <location>
        <begin position="298"/>
        <end position="307"/>
    </location>
</feature>
<dbReference type="InterPro" id="IPR057721">
    <property type="entry name" value="BCD1_alpha/beta"/>
</dbReference>
<comment type="similarity">
    <text evidence="9">Belongs to the BCD1 family.</text>
</comment>
<dbReference type="EMBL" id="CAKKNF020000033">
    <property type="protein sequence ID" value="CAH0747831.1"/>
    <property type="molecule type" value="Genomic_DNA"/>
</dbReference>
<keyword evidence="2" id="KW-0690">Ribosome biogenesis</keyword>
<evidence type="ECO:0000256" key="5">
    <source>
        <dbReference type="ARBA" id="ARBA00022771"/>
    </source>
</evidence>
<keyword evidence="3" id="KW-0597">Phosphoprotein</keyword>
<evidence type="ECO:0000256" key="13">
    <source>
        <dbReference type="PROSITE-ProRule" id="PRU00453"/>
    </source>
</evidence>
<evidence type="ECO:0000256" key="3">
    <source>
        <dbReference type="ARBA" id="ARBA00022553"/>
    </source>
</evidence>
<keyword evidence="5 13" id="KW-0863">Zinc-finger</keyword>
<evidence type="ECO:0000256" key="12">
    <source>
        <dbReference type="ARBA" id="ARBA00077531"/>
    </source>
</evidence>
<evidence type="ECO:0000256" key="6">
    <source>
        <dbReference type="ARBA" id="ARBA00022833"/>
    </source>
</evidence>
<evidence type="ECO:0000259" key="15">
    <source>
        <dbReference type="PROSITE" id="PS51083"/>
    </source>
</evidence>
<keyword evidence="7" id="KW-0832">Ubl conjugation</keyword>
<dbReference type="GO" id="GO:0005634">
    <property type="term" value="C:nucleus"/>
    <property type="evidence" value="ECO:0007669"/>
    <property type="project" value="TreeGrafter"/>
</dbReference>
<evidence type="ECO:0000256" key="1">
    <source>
        <dbReference type="ARBA" id="ARBA00022499"/>
    </source>
</evidence>
<organism evidence="16 17">
    <name type="scientific">Bemisia tabaci</name>
    <name type="common">Sweetpotato whitefly</name>
    <name type="synonym">Aleurodes tabaci</name>
    <dbReference type="NCBI Taxonomy" id="7038"/>
    <lineage>
        <taxon>Eukaryota</taxon>
        <taxon>Metazoa</taxon>
        <taxon>Ecdysozoa</taxon>
        <taxon>Arthropoda</taxon>
        <taxon>Hexapoda</taxon>
        <taxon>Insecta</taxon>
        <taxon>Pterygota</taxon>
        <taxon>Neoptera</taxon>
        <taxon>Paraneoptera</taxon>
        <taxon>Hemiptera</taxon>
        <taxon>Sternorrhyncha</taxon>
        <taxon>Aleyrodoidea</taxon>
        <taxon>Aleyrodidae</taxon>
        <taxon>Aleyrodinae</taxon>
        <taxon>Bemisia</taxon>
    </lineage>
</organism>
<keyword evidence="6" id="KW-0862">Zinc</keyword>
<evidence type="ECO:0000256" key="10">
    <source>
        <dbReference type="ARBA" id="ARBA00061949"/>
    </source>
</evidence>
<dbReference type="Proteomes" id="UP001152759">
    <property type="component" value="Unassembled WGS sequence"/>
</dbReference>
<dbReference type="PROSITE" id="PS51083">
    <property type="entry name" value="ZF_HIT"/>
    <property type="match status" value="1"/>
</dbReference>
<evidence type="ECO:0000256" key="7">
    <source>
        <dbReference type="ARBA" id="ARBA00022843"/>
    </source>
</evidence>
<dbReference type="Pfam" id="PF04438">
    <property type="entry name" value="zf-HIT"/>
    <property type="match status" value="1"/>
</dbReference>
<protein>
    <recommendedName>
        <fullName evidence="11">Box C/D snoRNA protein 1</fullName>
    </recommendedName>
    <alternativeName>
        <fullName evidence="12">Zinc finger HIT domain-containing protein 6</fullName>
    </alternativeName>
</protein>
<evidence type="ECO:0000313" key="16">
    <source>
        <dbReference type="EMBL" id="CAH0747831.1"/>
    </source>
</evidence>
<reference evidence="16" key="1">
    <citation type="submission" date="2021-12" db="EMBL/GenBank/DDBJ databases">
        <authorList>
            <person name="King R."/>
        </authorList>
    </citation>
    <scope>NUCLEOTIDE SEQUENCE</scope>
</reference>
<name>A0AAI8UUY2_BEMTA</name>